<evidence type="ECO:0000313" key="1">
    <source>
        <dbReference type="EMBL" id="GGH75731.1"/>
    </source>
</evidence>
<reference evidence="2" key="1">
    <citation type="journal article" date="2019" name="Int. J. Syst. Evol. Microbiol.">
        <title>The Global Catalogue of Microorganisms (GCM) 10K type strain sequencing project: providing services to taxonomists for standard genome sequencing and annotation.</title>
        <authorList>
            <consortium name="The Broad Institute Genomics Platform"/>
            <consortium name="The Broad Institute Genome Sequencing Center for Infectious Disease"/>
            <person name="Wu L."/>
            <person name="Ma J."/>
        </authorList>
    </citation>
    <scope>NUCLEOTIDE SEQUENCE [LARGE SCALE GENOMIC DNA]</scope>
    <source>
        <strain evidence="2">CCM 8702</strain>
    </source>
</reference>
<gene>
    <name evidence="1" type="ORF">GCM10007362_17090</name>
</gene>
<sequence>MANAVRANIVGDLRMVKLARGWLMPAFERMYAVATGANGVPWSYICFFGIGNSMN</sequence>
<protein>
    <submittedName>
        <fullName evidence="1">Uncharacterized protein</fullName>
    </submittedName>
</protein>
<keyword evidence="2" id="KW-1185">Reference proteome</keyword>
<evidence type="ECO:0000313" key="2">
    <source>
        <dbReference type="Proteomes" id="UP000605427"/>
    </source>
</evidence>
<dbReference type="Proteomes" id="UP000605427">
    <property type="component" value="Unassembled WGS sequence"/>
</dbReference>
<accession>A0ABQ1ZQM0</accession>
<organism evidence="1 2">
    <name type="scientific">Saccharibacillus endophyticus</name>
    <dbReference type="NCBI Taxonomy" id="2060666"/>
    <lineage>
        <taxon>Bacteria</taxon>
        <taxon>Bacillati</taxon>
        <taxon>Bacillota</taxon>
        <taxon>Bacilli</taxon>
        <taxon>Bacillales</taxon>
        <taxon>Paenibacillaceae</taxon>
        <taxon>Saccharibacillus</taxon>
    </lineage>
</organism>
<comment type="caution">
    <text evidence="1">The sequence shown here is derived from an EMBL/GenBank/DDBJ whole genome shotgun (WGS) entry which is preliminary data.</text>
</comment>
<name>A0ABQ1ZQM0_9BACL</name>
<proteinExistence type="predicted"/>
<dbReference type="EMBL" id="BMDD01000002">
    <property type="protein sequence ID" value="GGH75731.1"/>
    <property type="molecule type" value="Genomic_DNA"/>
</dbReference>